<feature type="transmembrane region" description="Helical" evidence="1">
    <location>
        <begin position="7"/>
        <end position="26"/>
    </location>
</feature>
<evidence type="ECO:0000256" key="1">
    <source>
        <dbReference type="SAM" id="Phobius"/>
    </source>
</evidence>
<sequence length="87" mass="10105">MRNLSILDILSILFTLISVFICYTTMFTNLYNESGFSFWYFPGATFFVISIIVNILGMFRNNKSLNISLFFVNFFVLLIFTTPFAIV</sequence>
<keyword evidence="1" id="KW-1133">Transmembrane helix</keyword>
<dbReference type="EMBL" id="SCHC01000003">
    <property type="protein sequence ID" value="TBW75998.1"/>
    <property type="molecule type" value="Genomic_DNA"/>
</dbReference>
<accession>A0A7X9ZMG7</accession>
<evidence type="ECO:0000313" key="3">
    <source>
        <dbReference type="EMBL" id="NMK98716.1"/>
    </source>
</evidence>
<evidence type="ECO:0000313" key="6">
    <source>
        <dbReference type="Proteomes" id="UP000538955"/>
    </source>
</evidence>
<reference evidence="6 7" key="2">
    <citation type="submission" date="2020-04" db="EMBL/GenBank/DDBJ databases">
        <title>The Epidemiology and Molecular Characteristics of Linezolid-Resistant Staphylococcus capitis in Huashan Hospital, Shanghai.</title>
        <authorList>
            <person name="Ding L."/>
            <person name="Li P."/>
            <person name="Yang Y."/>
            <person name="Lin D."/>
            <person name="Xu X."/>
        </authorList>
    </citation>
    <scope>NUCLEOTIDE SEQUENCE [LARGE SCALE GENOMIC DNA]</scope>
    <source>
        <strain evidence="3 7">12-86</strain>
        <strain evidence="2 6">17-84</strain>
    </source>
</reference>
<gene>
    <name evidence="4" type="ORF">EQ811_09125</name>
    <name evidence="3" type="ORF">HHM13_11670</name>
    <name evidence="2" type="ORF">HHM24_11750</name>
</gene>
<dbReference type="Proteomes" id="UP000291949">
    <property type="component" value="Unassembled WGS sequence"/>
</dbReference>
<keyword evidence="1" id="KW-0472">Membrane</keyword>
<dbReference type="RefSeq" id="WP_023349896.1">
    <property type="nucleotide sequence ID" value="NZ_AP014956.1"/>
</dbReference>
<feature type="transmembrane region" description="Helical" evidence="1">
    <location>
        <begin position="38"/>
        <end position="59"/>
    </location>
</feature>
<keyword evidence="1" id="KW-0812">Transmembrane</keyword>
<organism evidence="4 5">
    <name type="scientific">Staphylococcus capitis</name>
    <dbReference type="NCBI Taxonomy" id="29388"/>
    <lineage>
        <taxon>Bacteria</taxon>
        <taxon>Bacillati</taxon>
        <taxon>Bacillota</taxon>
        <taxon>Bacilli</taxon>
        <taxon>Bacillales</taxon>
        <taxon>Staphylococcaceae</taxon>
        <taxon>Staphylococcus</taxon>
    </lineage>
</organism>
<dbReference type="Proteomes" id="UP000550736">
    <property type="component" value="Unassembled WGS sequence"/>
</dbReference>
<feature type="transmembrane region" description="Helical" evidence="1">
    <location>
        <begin position="66"/>
        <end position="86"/>
    </location>
</feature>
<name>A0A7X9ZMG7_STACP</name>
<keyword evidence="6" id="KW-1185">Reference proteome</keyword>
<dbReference type="EMBL" id="JABBLX010000055">
    <property type="protein sequence ID" value="NMK98716.1"/>
    <property type="molecule type" value="Genomic_DNA"/>
</dbReference>
<protein>
    <submittedName>
        <fullName evidence="4">Uncharacterized protein</fullName>
    </submittedName>
</protein>
<proteinExistence type="predicted"/>
<comment type="caution">
    <text evidence="4">The sequence shown here is derived from an EMBL/GenBank/DDBJ whole genome shotgun (WGS) entry which is preliminary data.</text>
</comment>
<dbReference type="EMBL" id="JABBMI010000091">
    <property type="protein sequence ID" value="NMK55387.1"/>
    <property type="molecule type" value="Genomic_DNA"/>
</dbReference>
<evidence type="ECO:0000313" key="5">
    <source>
        <dbReference type="Proteomes" id="UP000291949"/>
    </source>
</evidence>
<evidence type="ECO:0000313" key="2">
    <source>
        <dbReference type="EMBL" id="NMK55387.1"/>
    </source>
</evidence>
<evidence type="ECO:0000313" key="4">
    <source>
        <dbReference type="EMBL" id="TBW75998.1"/>
    </source>
</evidence>
<dbReference type="Proteomes" id="UP000538955">
    <property type="component" value="Unassembled WGS sequence"/>
</dbReference>
<dbReference type="AlphaFoldDB" id="A0A7X9ZMG7"/>
<evidence type="ECO:0000313" key="7">
    <source>
        <dbReference type="Proteomes" id="UP000550736"/>
    </source>
</evidence>
<reference evidence="4 5" key="1">
    <citation type="journal article" date="2019" name="Sci. Transl. Med.">
        <title>Quorum sensing between bacterial species on the skin protects against epidermal injury in atopic dermatitis.</title>
        <authorList>
            <person name="Williams M.R."/>
        </authorList>
    </citation>
    <scope>NUCLEOTIDE SEQUENCE [LARGE SCALE GENOMIC DNA]</scope>
    <source>
        <strain evidence="4 5">H8</strain>
    </source>
</reference>